<feature type="transmembrane region" description="Helical" evidence="7">
    <location>
        <begin position="7"/>
        <end position="25"/>
    </location>
</feature>
<comment type="subcellular location">
    <subcellularLocation>
        <location evidence="1 7">Cell membrane</location>
        <topology evidence="1 7">Multi-pass membrane protein</topology>
    </subcellularLocation>
</comment>
<keyword evidence="6 7" id="KW-0472">Membrane</keyword>
<dbReference type="OrthoDB" id="9786495at2"/>
<organism evidence="9 10">
    <name type="scientific">Ferrovibrio terrae</name>
    <dbReference type="NCBI Taxonomy" id="2594003"/>
    <lineage>
        <taxon>Bacteria</taxon>
        <taxon>Pseudomonadati</taxon>
        <taxon>Pseudomonadota</taxon>
        <taxon>Alphaproteobacteria</taxon>
        <taxon>Rhodospirillales</taxon>
        <taxon>Rhodospirillaceae</taxon>
        <taxon>Ferrovibrio</taxon>
    </lineage>
</organism>
<dbReference type="Proteomes" id="UP000317496">
    <property type="component" value="Chromosome"/>
</dbReference>
<dbReference type="EMBL" id="CP041636">
    <property type="protein sequence ID" value="QDO98743.1"/>
    <property type="molecule type" value="Genomic_DNA"/>
</dbReference>
<keyword evidence="5 7" id="KW-1133">Transmembrane helix</keyword>
<feature type="transmembrane region" description="Helical" evidence="7">
    <location>
        <begin position="182"/>
        <end position="205"/>
    </location>
</feature>
<dbReference type="Gene3D" id="1.10.3720.10">
    <property type="entry name" value="MetI-like"/>
    <property type="match status" value="1"/>
</dbReference>
<evidence type="ECO:0000259" key="8">
    <source>
        <dbReference type="PROSITE" id="PS50928"/>
    </source>
</evidence>
<dbReference type="PANTHER" id="PTHR30151:SF20">
    <property type="entry name" value="ABC TRANSPORTER PERMEASE PROTEIN HI_0355-RELATED"/>
    <property type="match status" value="1"/>
</dbReference>
<comment type="similarity">
    <text evidence="7">Belongs to the binding-protein-dependent transport system permease family.</text>
</comment>
<reference evidence="9 10" key="1">
    <citation type="submission" date="2019-07" db="EMBL/GenBank/DDBJ databases">
        <title>Genome sequencing for Ferrovibrio sp. K5.</title>
        <authorList>
            <person name="Park S.-J."/>
        </authorList>
    </citation>
    <scope>NUCLEOTIDE SEQUENCE [LARGE SCALE GENOMIC DNA]</scope>
    <source>
        <strain evidence="9 10">K5</strain>
    </source>
</reference>
<proteinExistence type="inferred from homology"/>
<sequence length="261" mass="27766">MNSLIRTAITLIGLLLLWQGIVWVFELPPYILPAPDRVAVALVDNAALLLGEAAVTVAEMLLGLLFGSLLGAIAAISLLLSPVARRWLLPLLIASQAVPVFALAPLLVLWLGFGMASKVMMAVLVIFFPVAVALYDGLRRTESGWLDLARVMTADAPRHRLRILLHIRVMAALPAFASGLKIAAAVAPIGAVIGEWVGASAGLGFRMLQANARVQTDLMFAALILLAACAVGLYAGVDIATRRLLRWQADSHAPLSTDRVS</sequence>
<keyword evidence="4 7" id="KW-0812">Transmembrane</keyword>
<evidence type="ECO:0000256" key="7">
    <source>
        <dbReference type="RuleBase" id="RU363032"/>
    </source>
</evidence>
<evidence type="ECO:0000256" key="2">
    <source>
        <dbReference type="ARBA" id="ARBA00022448"/>
    </source>
</evidence>
<dbReference type="KEGG" id="fer:FNB15_16310"/>
<keyword evidence="3" id="KW-1003">Cell membrane</keyword>
<dbReference type="InterPro" id="IPR035906">
    <property type="entry name" value="MetI-like_sf"/>
</dbReference>
<name>A0A516H4M7_9PROT</name>
<dbReference type="Pfam" id="PF00528">
    <property type="entry name" value="BPD_transp_1"/>
    <property type="match status" value="1"/>
</dbReference>
<feature type="transmembrane region" description="Helical" evidence="7">
    <location>
        <begin position="60"/>
        <end position="80"/>
    </location>
</feature>
<evidence type="ECO:0000256" key="3">
    <source>
        <dbReference type="ARBA" id="ARBA00022475"/>
    </source>
</evidence>
<dbReference type="AlphaFoldDB" id="A0A516H4M7"/>
<evidence type="ECO:0000313" key="9">
    <source>
        <dbReference type="EMBL" id="QDO98743.1"/>
    </source>
</evidence>
<dbReference type="GO" id="GO:0005886">
    <property type="term" value="C:plasma membrane"/>
    <property type="evidence" value="ECO:0007669"/>
    <property type="project" value="UniProtKB-SubCell"/>
</dbReference>
<feature type="transmembrane region" description="Helical" evidence="7">
    <location>
        <begin position="119"/>
        <end position="138"/>
    </location>
</feature>
<feature type="transmembrane region" description="Helical" evidence="7">
    <location>
        <begin position="87"/>
        <end position="113"/>
    </location>
</feature>
<evidence type="ECO:0000256" key="4">
    <source>
        <dbReference type="ARBA" id="ARBA00022692"/>
    </source>
</evidence>
<evidence type="ECO:0000256" key="1">
    <source>
        <dbReference type="ARBA" id="ARBA00004651"/>
    </source>
</evidence>
<gene>
    <name evidence="9" type="ORF">FNB15_16310</name>
</gene>
<dbReference type="PANTHER" id="PTHR30151">
    <property type="entry name" value="ALKANE SULFONATE ABC TRANSPORTER-RELATED, MEMBRANE SUBUNIT"/>
    <property type="match status" value="1"/>
</dbReference>
<accession>A0A516H4M7</accession>
<dbReference type="PROSITE" id="PS50928">
    <property type="entry name" value="ABC_TM1"/>
    <property type="match status" value="1"/>
</dbReference>
<feature type="domain" description="ABC transmembrane type-1" evidence="8">
    <location>
        <begin position="49"/>
        <end position="235"/>
    </location>
</feature>
<dbReference type="RefSeq" id="WP_144069724.1">
    <property type="nucleotide sequence ID" value="NZ_CP041636.1"/>
</dbReference>
<keyword evidence="10" id="KW-1185">Reference proteome</keyword>
<evidence type="ECO:0000256" key="6">
    <source>
        <dbReference type="ARBA" id="ARBA00023136"/>
    </source>
</evidence>
<evidence type="ECO:0000256" key="5">
    <source>
        <dbReference type="ARBA" id="ARBA00022989"/>
    </source>
</evidence>
<dbReference type="GO" id="GO:0055085">
    <property type="term" value="P:transmembrane transport"/>
    <property type="evidence" value="ECO:0007669"/>
    <property type="project" value="InterPro"/>
</dbReference>
<evidence type="ECO:0000313" key="10">
    <source>
        <dbReference type="Proteomes" id="UP000317496"/>
    </source>
</evidence>
<feature type="transmembrane region" description="Helical" evidence="7">
    <location>
        <begin position="217"/>
        <end position="237"/>
    </location>
</feature>
<protein>
    <submittedName>
        <fullName evidence="9">ABC transporter permease</fullName>
    </submittedName>
</protein>
<dbReference type="SUPFAM" id="SSF161098">
    <property type="entry name" value="MetI-like"/>
    <property type="match status" value="1"/>
</dbReference>
<dbReference type="InterPro" id="IPR000515">
    <property type="entry name" value="MetI-like"/>
</dbReference>
<keyword evidence="2 7" id="KW-0813">Transport</keyword>